<accession>F8FC59</accession>
<keyword evidence="1" id="KW-0472">Membrane</keyword>
<gene>
    <name evidence="2" type="ordered locus">KNP414_05936</name>
</gene>
<dbReference type="KEGG" id="pms:KNP414_05936"/>
<dbReference type="HOGENOM" id="CLU_3330987_0_0_9"/>
<dbReference type="Proteomes" id="UP000006620">
    <property type="component" value="Chromosome"/>
</dbReference>
<dbReference type="AlphaFoldDB" id="F8FC59"/>
<keyword evidence="1" id="KW-1133">Transmembrane helix</keyword>
<evidence type="ECO:0000313" key="2">
    <source>
        <dbReference type="EMBL" id="AEI44460.1"/>
    </source>
</evidence>
<keyword evidence="1" id="KW-0812">Transmembrane</keyword>
<reference evidence="3" key="1">
    <citation type="submission" date="2011-06" db="EMBL/GenBank/DDBJ databases">
        <title>Complete genome sequence of Paenibacillus mucilaginosus KNP414.</title>
        <authorList>
            <person name="Wang J."/>
            <person name="Hu S."/>
            <person name="Hu X."/>
            <person name="Zhang B."/>
            <person name="Dong D."/>
            <person name="Zhang S."/>
            <person name="Zhao K."/>
            <person name="Wu D."/>
        </authorList>
    </citation>
    <scope>NUCLEOTIDE SEQUENCE [LARGE SCALE GENOMIC DNA]</scope>
    <source>
        <strain evidence="3">KNP414</strain>
    </source>
</reference>
<name>F8FC59_PAEMK</name>
<reference evidence="2 3" key="2">
    <citation type="journal article" date="2013" name="Genome Announc.">
        <title>Genome Sequence of Growth-Improving Paenibacillus mucilaginosus Strain KNP414.</title>
        <authorList>
            <person name="Lu J.J."/>
            <person name="Wang J.F."/>
            <person name="Hu X.F."/>
        </authorList>
    </citation>
    <scope>NUCLEOTIDE SEQUENCE [LARGE SCALE GENOMIC DNA]</scope>
    <source>
        <strain evidence="2 3">KNP414</strain>
    </source>
</reference>
<evidence type="ECO:0000256" key="1">
    <source>
        <dbReference type="SAM" id="Phobius"/>
    </source>
</evidence>
<feature type="transmembrane region" description="Helical" evidence="1">
    <location>
        <begin position="12"/>
        <end position="35"/>
    </location>
</feature>
<sequence length="38" mass="4807">MLYISLQLQLLLFSYYITKKWVLLLWLLLLHNIIYEMY</sequence>
<organism evidence="2 3">
    <name type="scientific">Paenibacillus mucilaginosus (strain KNP414)</name>
    <dbReference type="NCBI Taxonomy" id="1036673"/>
    <lineage>
        <taxon>Bacteria</taxon>
        <taxon>Bacillati</taxon>
        <taxon>Bacillota</taxon>
        <taxon>Bacilli</taxon>
        <taxon>Bacillales</taxon>
        <taxon>Paenibacillaceae</taxon>
        <taxon>Paenibacillus</taxon>
    </lineage>
</organism>
<proteinExistence type="predicted"/>
<dbReference type="EMBL" id="CP002869">
    <property type="protein sequence ID" value="AEI44460.1"/>
    <property type="molecule type" value="Genomic_DNA"/>
</dbReference>
<evidence type="ECO:0000313" key="3">
    <source>
        <dbReference type="Proteomes" id="UP000006620"/>
    </source>
</evidence>
<protein>
    <submittedName>
        <fullName evidence="2">Uncharacterized protein</fullName>
    </submittedName>
</protein>